<sequence>MKKGWVQLETGTKESFQKVYDSRKAEEQGKDLQSRVDKDLGQKESGWQNDIQGLMKEAF</sequence>
<dbReference type="Proteomes" id="UP000663970">
    <property type="component" value="Unassembled WGS sequence"/>
</dbReference>
<feature type="region of interest" description="Disordered" evidence="1">
    <location>
        <begin position="20"/>
        <end position="44"/>
    </location>
</feature>
<evidence type="ECO:0000313" key="3">
    <source>
        <dbReference type="Proteomes" id="UP000663970"/>
    </source>
</evidence>
<gene>
    <name evidence="2" type="ORF">JF544_08575</name>
</gene>
<accession>A0ABS3DVD2</accession>
<comment type="caution">
    <text evidence="2">The sequence shown here is derived from an EMBL/GenBank/DDBJ whole genome shotgun (WGS) entry which is preliminary data.</text>
</comment>
<reference evidence="2 3" key="1">
    <citation type="submission" date="2020-12" db="EMBL/GenBank/DDBJ databases">
        <title>Oil enriched cultivation method for isolating marine PHA-producing bacteria.</title>
        <authorList>
            <person name="Zheng W."/>
            <person name="Yu S."/>
            <person name="Huang Y."/>
        </authorList>
    </citation>
    <scope>NUCLEOTIDE SEQUENCE [LARGE SCALE GENOMIC DNA]</scope>
    <source>
        <strain evidence="2 3">SY-2-6</strain>
    </source>
</reference>
<feature type="compositionally biased region" description="Basic and acidic residues" evidence="1">
    <location>
        <begin position="20"/>
        <end position="42"/>
    </location>
</feature>
<evidence type="ECO:0000256" key="1">
    <source>
        <dbReference type="SAM" id="MobiDB-lite"/>
    </source>
</evidence>
<keyword evidence="3" id="KW-1185">Reference proteome</keyword>
<evidence type="ECO:0008006" key="4">
    <source>
        <dbReference type="Google" id="ProtNLM"/>
    </source>
</evidence>
<evidence type="ECO:0000313" key="2">
    <source>
        <dbReference type="EMBL" id="MBN8235305.1"/>
    </source>
</evidence>
<dbReference type="EMBL" id="JAEKJY010000002">
    <property type="protein sequence ID" value="MBN8235305.1"/>
    <property type="molecule type" value="Genomic_DNA"/>
</dbReference>
<organism evidence="2 3">
    <name type="scientific">Halobacillus kuroshimensis</name>
    <dbReference type="NCBI Taxonomy" id="302481"/>
    <lineage>
        <taxon>Bacteria</taxon>
        <taxon>Bacillati</taxon>
        <taxon>Bacillota</taxon>
        <taxon>Bacilli</taxon>
        <taxon>Bacillales</taxon>
        <taxon>Bacillaceae</taxon>
        <taxon>Halobacillus</taxon>
    </lineage>
</organism>
<dbReference type="RefSeq" id="WP_206933428.1">
    <property type="nucleotide sequence ID" value="NZ_JAEKJY010000002.1"/>
</dbReference>
<name>A0ABS3DVD2_9BACI</name>
<protein>
    <recommendedName>
        <fullName evidence="4">CsbD family protein</fullName>
    </recommendedName>
</protein>
<proteinExistence type="predicted"/>